<dbReference type="Pfam" id="PF02746">
    <property type="entry name" value="MR_MLE_N"/>
    <property type="match status" value="1"/>
</dbReference>
<keyword evidence="6 8" id="KW-0456">Lyase</keyword>
<dbReference type="SUPFAM" id="SSF54826">
    <property type="entry name" value="Enolase N-terminal domain-like"/>
    <property type="match status" value="1"/>
</dbReference>
<dbReference type="InterPro" id="IPR034610">
    <property type="entry name" value="L-fuconate_dehydratase"/>
</dbReference>
<evidence type="ECO:0000256" key="6">
    <source>
        <dbReference type="ARBA" id="ARBA00023239"/>
    </source>
</evidence>
<evidence type="ECO:0000313" key="8">
    <source>
        <dbReference type="EMBL" id="MBB4927724.1"/>
    </source>
</evidence>
<dbReference type="PROSITE" id="PS00909">
    <property type="entry name" value="MR_MLE_2"/>
    <property type="match status" value="1"/>
</dbReference>
<dbReference type="SFLD" id="SFLDG00179">
    <property type="entry name" value="mandelate_racemase"/>
    <property type="match status" value="1"/>
</dbReference>
<dbReference type="EC" id="4.2.1.68" evidence="3"/>
<dbReference type="GO" id="GO:0009063">
    <property type="term" value="P:amino acid catabolic process"/>
    <property type="evidence" value="ECO:0007669"/>
    <property type="project" value="InterPro"/>
</dbReference>
<dbReference type="FunFam" id="3.20.20.120:FF:000007">
    <property type="entry name" value="Mitochondrial enolase superfamily member 1"/>
    <property type="match status" value="1"/>
</dbReference>
<dbReference type="GO" id="GO:0050023">
    <property type="term" value="F:L-fuconate dehydratase activity"/>
    <property type="evidence" value="ECO:0007669"/>
    <property type="project" value="UniProtKB-EC"/>
</dbReference>
<evidence type="ECO:0000256" key="3">
    <source>
        <dbReference type="ARBA" id="ARBA00013142"/>
    </source>
</evidence>
<dbReference type="InterPro" id="IPR013342">
    <property type="entry name" value="Mandelate_racemase_C"/>
</dbReference>
<dbReference type="GO" id="GO:0000287">
    <property type="term" value="F:magnesium ion binding"/>
    <property type="evidence" value="ECO:0007669"/>
    <property type="project" value="TreeGrafter"/>
</dbReference>
<dbReference type="InterPro" id="IPR029017">
    <property type="entry name" value="Enolase-like_N"/>
</dbReference>
<organism evidence="8 9">
    <name type="scientific">Kitasatospora kifunensis</name>
    <name type="common">Streptomyces kifunensis</name>
    <dbReference type="NCBI Taxonomy" id="58351"/>
    <lineage>
        <taxon>Bacteria</taxon>
        <taxon>Bacillati</taxon>
        <taxon>Actinomycetota</taxon>
        <taxon>Actinomycetes</taxon>
        <taxon>Kitasatosporales</taxon>
        <taxon>Streptomycetaceae</taxon>
        <taxon>Kitasatospora</taxon>
    </lineage>
</organism>
<evidence type="ECO:0000256" key="1">
    <source>
        <dbReference type="ARBA" id="ARBA00001737"/>
    </source>
</evidence>
<dbReference type="InterPro" id="IPR013341">
    <property type="entry name" value="Mandelate_racemase_N_dom"/>
</dbReference>
<evidence type="ECO:0000256" key="4">
    <source>
        <dbReference type="ARBA" id="ARBA00022723"/>
    </source>
</evidence>
<keyword evidence="9" id="KW-1185">Reference proteome</keyword>
<dbReference type="CDD" id="cd03324">
    <property type="entry name" value="rTSbeta_L-fuconate_dehydratase"/>
    <property type="match status" value="1"/>
</dbReference>
<dbReference type="InterPro" id="IPR018110">
    <property type="entry name" value="Mandel_Rmase/mucon_lact_enz_CS"/>
</dbReference>
<gene>
    <name evidence="8" type="ORF">FHR34_006819</name>
</gene>
<dbReference type="RefSeq" id="WP_184944342.1">
    <property type="nucleotide sequence ID" value="NZ_JACHJV010000002.1"/>
</dbReference>
<keyword evidence="5" id="KW-0460">Magnesium</keyword>
<sequence length="446" mass="48752">MAAAAARITAVDTYDIRFPTSRELDGSDAMNPDPDYSAAYLVLRTDAEDALEGHGFSFTIGRGNDVQVAAINALRPHVIGRPVAELCADPASLYRVLVGDSQLRWLGPEKGVMHMAIGAVVNAVWDLAAKRAGKPLWRLLADATPEWLVSQVDFRYLTDALTPDQAIELLQRGRSGLAEREARLLHQGYPGYTTSPGWLGYSDEKLTRLAHQALAEGFTQIKLKVGADLADDIRRCRAARNAVGPDIRLAIDANQRWNVAEAITWTKALAEFDPYWIEEPTSPDDVLGHAAIRTGVAPIKVATGEHVQNRIVFKQLLQAGSIDVLQLDAARVGGVNENLAILLLAARFGVPVCPHAGGVGLCELVQHLSMFDYLALSGSTEDRVIEYVDHLHEHFLDPVTIERGHYRAPRAPGFSAQMLPESIARFSYPDGDFWAADLARTEGTRP</sequence>
<dbReference type="Proteomes" id="UP000540506">
    <property type="component" value="Unassembled WGS sequence"/>
</dbReference>
<name>A0A7W7R9D0_KITKI</name>
<dbReference type="SMART" id="SM00922">
    <property type="entry name" value="MR_MLE"/>
    <property type="match status" value="1"/>
</dbReference>
<dbReference type="EMBL" id="JACHJV010000002">
    <property type="protein sequence ID" value="MBB4927724.1"/>
    <property type="molecule type" value="Genomic_DNA"/>
</dbReference>
<feature type="domain" description="Mandelate racemase/muconate lactonizing enzyme C-terminal" evidence="7">
    <location>
        <begin position="203"/>
        <end position="299"/>
    </location>
</feature>
<evidence type="ECO:0000313" key="9">
    <source>
        <dbReference type="Proteomes" id="UP000540506"/>
    </source>
</evidence>
<dbReference type="AlphaFoldDB" id="A0A7W7R9D0"/>
<protein>
    <recommendedName>
        <fullName evidence="3">L-fuconate dehydratase</fullName>
        <ecNumber evidence="3">4.2.1.68</ecNumber>
    </recommendedName>
</protein>
<proteinExistence type="predicted"/>
<dbReference type="Gene3D" id="3.30.390.10">
    <property type="entry name" value="Enolase-like, N-terminal domain"/>
    <property type="match status" value="1"/>
</dbReference>
<dbReference type="SFLD" id="SFLDF00111">
    <property type="entry name" value="L-fuconate_dehydratase"/>
    <property type="match status" value="1"/>
</dbReference>
<dbReference type="PANTHER" id="PTHR13794">
    <property type="entry name" value="ENOLASE SUPERFAMILY, MANDELATE RACEMASE"/>
    <property type="match status" value="1"/>
</dbReference>
<accession>A0A7W7R9D0</accession>
<comment type="caution">
    <text evidence="8">The sequence shown here is derived from an EMBL/GenBank/DDBJ whole genome shotgun (WGS) entry which is preliminary data.</text>
</comment>
<dbReference type="SUPFAM" id="SSF51604">
    <property type="entry name" value="Enolase C-terminal domain-like"/>
    <property type="match status" value="1"/>
</dbReference>
<dbReference type="GO" id="GO:0016052">
    <property type="term" value="P:carbohydrate catabolic process"/>
    <property type="evidence" value="ECO:0007669"/>
    <property type="project" value="InterPro"/>
</dbReference>
<dbReference type="InterPro" id="IPR036849">
    <property type="entry name" value="Enolase-like_C_sf"/>
</dbReference>
<evidence type="ECO:0000259" key="7">
    <source>
        <dbReference type="SMART" id="SM00922"/>
    </source>
</evidence>
<dbReference type="InterPro" id="IPR029065">
    <property type="entry name" value="Enolase_C-like"/>
</dbReference>
<dbReference type="Pfam" id="PF13378">
    <property type="entry name" value="MR_MLE_C"/>
    <property type="match status" value="1"/>
</dbReference>
<dbReference type="InterPro" id="IPR046945">
    <property type="entry name" value="RHMD-like"/>
</dbReference>
<comment type="cofactor">
    <cofactor evidence="2">
        <name>Mg(2+)</name>
        <dbReference type="ChEBI" id="CHEBI:18420"/>
    </cofactor>
</comment>
<comment type="catalytic activity">
    <reaction evidence="1">
        <text>L-fuconate = 2-dehydro-3-deoxy-L-fuconate + H2O</text>
        <dbReference type="Rhea" id="RHEA:22772"/>
        <dbReference type="ChEBI" id="CHEBI:15377"/>
        <dbReference type="ChEBI" id="CHEBI:21291"/>
        <dbReference type="ChEBI" id="CHEBI:37448"/>
        <dbReference type="EC" id="4.2.1.68"/>
    </reaction>
</comment>
<reference evidence="8 9" key="1">
    <citation type="submission" date="2020-08" db="EMBL/GenBank/DDBJ databases">
        <title>Sequencing the genomes of 1000 actinobacteria strains.</title>
        <authorList>
            <person name="Klenk H.-P."/>
        </authorList>
    </citation>
    <scope>NUCLEOTIDE SEQUENCE [LARGE SCALE GENOMIC DNA]</scope>
    <source>
        <strain evidence="8 9">DSM 41654</strain>
    </source>
</reference>
<evidence type="ECO:0000256" key="5">
    <source>
        <dbReference type="ARBA" id="ARBA00022842"/>
    </source>
</evidence>
<keyword evidence="4" id="KW-0479">Metal-binding</keyword>
<dbReference type="Gene3D" id="3.20.20.120">
    <property type="entry name" value="Enolase-like C-terminal domain"/>
    <property type="match status" value="1"/>
</dbReference>
<dbReference type="SFLD" id="SFLDS00001">
    <property type="entry name" value="Enolase"/>
    <property type="match status" value="1"/>
</dbReference>
<evidence type="ECO:0000256" key="2">
    <source>
        <dbReference type="ARBA" id="ARBA00001946"/>
    </source>
</evidence>
<dbReference type="PANTHER" id="PTHR13794:SF58">
    <property type="entry name" value="MITOCHONDRIAL ENOLASE SUPERFAMILY MEMBER 1"/>
    <property type="match status" value="1"/>
</dbReference>